<dbReference type="RefSeq" id="WP_147405846.1">
    <property type="nucleotide sequence ID" value="NZ_RBII01000001.1"/>
</dbReference>
<reference evidence="2 3" key="1">
    <citation type="submission" date="2018-10" db="EMBL/GenBank/DDBJ databases">
        <title>Genomic Encyclopedia of Type Strains, Phase IV (KMG-IV): sequencing the most valuable type-strain genomes for metagenomic binning, comparative biology and taxonomic classification.</title>
        <authorList>
            <person name="Goeker M."/>
        </authorList>
    </citation>
    <scope>NUCLEOTIDE SEQUENCE [LARGE SCALE GENOMIC DNA]</scope>
    <source>
        <strain evidence="2 3">DSM 22008</strain>
    </source>
</reference>
<feature type="region of interest" description="Disordered" evidence="1">
    <location>
        <begin position="87"/>
        <end position="109"/>
    </location>
</feature>
<dbReference type="OrthoDB" id="7629110at2"/>
<name>A0A420WKI5_9PROT</name>
<keyword evidence="3" id="KW-1185">Reference proteome</keyword>
<dbReference type="InParanoid" id="A0A420WKI5"/>
<dbReference type="AlphaFoldDB" id="A0A420WKI5"/>
<organism evidence="2 3">
    <name type="scientific">Litorimonas taeanensis</name>
    <dbReference type="NCBI Taxonomy" id="568099"/>
    <lineage>
        <taxon>Bacteria</taxon>
        <taxon>Pseudomonadati</taxon>
        <taxon>Pseudomonadota</taxon>
        <taxon>Alphaproteobacteria</taxon>
        <taxon>Maricaulales</taxon>
        <taxon>Robiginitomaculaceae</taxon>
    </lineage>
</organism>
<feature type="compositionally biased region" description="Polar residues" evidence="1">
    <location>
        <begin position="87"/>
        <end position="96"/>
    </location>
</feature>
<proteinExistence type="predicted"/>
<evidence type="ECO:0000313" key="3">
    <source>
        <dbReference type="Proteomes" id="UP000282211"/>
    </source>
</evidence>
<feature type="compositionally biased region" description="Low complexity" evidence="1">
    <location>
        <begin position="97"/>
        <end position="107"/>
    </location>
</feature>
<evidence type="ECO:0000256" key="1">
    <source>
        <dbReference type="SAM" id="MobiDB-lite"/>
    </source>
</evidence>
<sequence>MTYPPNIIHSSNSITRGENSVPTYFMQVGGQLYGPYSASLMEQYCDEGRLGPQSLISNRSEGIFKPAIEWPEFRLWSKGRFETNIAPTASSAAETNPTQQTTTPQKQSETATIPSVFFIIAKISPPAQPGFINTLKSMGQVYQISDTAWILGTAYKIEIIRQNLSETLTLEDHLFIHDSFSNRAGWFNLGEALGDNIRNLWINTAQARKSHRNS</sequence>
<evidence type="ECO:0000313" key="2">
    <source>
        <dbReference type="EMBL" id="RKQ71469.1"/>
    </source>
</evidence>
<accession>A0A420WKI5</accession>
<gene>
    <name evidence="2" type="ORF">DES40_0790</name>
</gene>
<evidence type="ECO:0008006" key="4">
    <source>
        <dbReference type="Google" id="ProtNLM"/>
    </source>
</evidence>
<dbReference type="EMBL" id="RBII01000001">
    <property type="protein sequence ID" value="RKQ71469.1"/>
    <property type="molecule type" value="Genomic_DNA"/>
</dbReference>
<comment type="caution">
    <text evidence="2">The sequence shown here is derived from an EMBL/GenBank/DDBJ whole genome shotgun (WGS) entry which is preliminary data.</text>
</comment>
<dbReference type="Proteomes" id="UP000282211">
    <property type="component" value="Unassembled WGS sequence"/>
</dbReference>
<protein>
    <recommendedName>
        <fullName evidence="4">GYF domain-containing protein</fullName>
    </recommendedName>
</protein>